<organism evidence="2 3">
    <name type="scientific">Allacma fusca</name>
    <dbReference type="NCBI Taxonomy" id="39272"/>
    <lineage>
        <taxon>Eukaryota</taxon>
        <taxon>Metazoa</taxon>
        <taxon>Ecdysozoa</taxon>
        <taxon>Arthropoda</taxon>
        <taxon>Hexapoda</taxon>
        <taxon>Collembola</taxon>
        <taxon>Symphypleona</taxon>
        <taxon>Sminthuridae</taxon>
        <taxon>Allacma</taxon>
    </lineage>
</organism>
<keyword evidence="1" id="KW-1133">Transmembrane helix</keyword>
<accession>A0A8J2L8Q6</accession>
<evidence type="ECO:0000313" key="3">
    <source>
        <dbReference type="Proteomes" id="UP000708208"/>
    </source>
</evidence>
<reference evidence="2" key="1">
    <citation type="submission" date="2021-06" db="EMBL/GenBank/DDBJ databases">
        <authorList>
            <person name="Hodson N. C."/>
            <person name="Mongue J. A."/>
            <person name="Jaron S. K."/>
        </authorList>
    </citation>
    <scope>NUCLEOTIDE SEQUENCE</scope>
</reference>
<sequence>MRRSSKEFSAGRGTFVGIDFQSEESTESFQGARKSEGNSRIATGVVISLFALTVFIVLIVLLFLIVTLVKQ</sequence>
<protein>
    <submittedName>
        <fullName evidence="2">Uncharacterized protein</fullName>
    </submittedName>
</protein>
<keyword evidence="1" id="KW-0812">Transmembrane</keyword>
<comment type="caution">
    <text evidence="2">The sequence shown here is derived from an EMBL/GenBank/DDBJ whole genome shotgun (WGS) entry which is preliminary data.</text>
</comment>
<evidence type="ECO:0000313" key="2">
    <source>
        <dbReference type="EMBL" id="CAG7827976.1"/>
    </source>
</evidence>
<feature type="transmembrane region" description="Helical" evidence="1">
    <location>
        <begin position="41"/>
        <end position="69"/>
    </location>
</feature>
<gene>
    <name evidence="2" type="ORF">AFUS01_LOCUS37930</name>
</gene>
<evidence type="ECO:0000256" key="1">
    <source>
        <dbReference type="SAM" id="Phobius"/>
    </source>
</evidence>
<keyword evidence="1" id="KW-0472">Membrane</keyword>
<keyword evidence="3" id="KW-1185">Reference proteome</keyword>
<name>A0A8J2L8Q6_9HEXA</name>
<proteinExistence type="predicted"/>
<dbReference type="EMBL" id="CAJVCH010545629">
    <property type="protein sequence ID" value="CAG7827976.1"/>
    <property type="molecule type" value="Genomic_DNA"/>
</dbReference>
<dbReference type="AlphaFoldDB" id="A0A8J2L8Q6"/>
<dbReference type="Proteomes" id="UP000708208">
    <property type="component" value="Unassembled WGS sequence"/>
</dbReference>